<dbReference type="AlphaFoldDB" id="A0A9X3TZY9"/>
<sequence>MKRIQVISPVLQSDALLPMVRDILDFSRADNTLDISHVFLDKGPDCIENYIDRAVAGGGLLRQAMEAEQAGFDGVIINCMADPGLYSVREALTIPVVGIAEAAMHMAAMLGHRFGFIDVVESTRTMVSDQAARYGLSGRYGAFRGISIPVLEIETDPQRTADLLIKAGMSAVMEDHVDVLILGCATLLGPGVAMAEAFKQEGLSIPIINPLPLAINVMGSIVKSGLSHSKKAYPLPVSRSFQNLLSV</sequence>
<protein>
    <submittedName>
        <fullName evidence="2">Aspartate/glutamate racemase family protein</fullName>
    </submittedName>
</protein>
<gene>
    <name evidence="2" type="ORF">NYP16_10875</name>
</gene>
<dbReference type="InterPro" id="IPR052186">
    <property type="entry name" value="Hydantoin_racemase-like"/>
</dbReference>
<dbReference type="RefSeq" id="WP_274944157.1">
    <property type="nucleotide sequence ID" value="NZ_JANWOI010000003.1"/>
</dbReference>
<evidence type="ECO:0000256" key="1">
    <source>
        <dbReference type="ARBA" id="ARBA00038414"/>
    </source>
</evidence>
<proteinExistence type="inferred from homology"/>
<dbReference type="Proteomes" id="UP001141619">
    <property type="component" value="Unassembled WGS sequence"/>
</dbReference>
<name>A0A9X3TZY9_9PROT</name>
<dbReference type="PANTHER" id="PTHR28047:SF5">
    <property type="entry name" value="PROTEIN DCG1"/>
    <property type="match status" value="1"/>
</dbReference>
<comment type="caution">
    <text evidence="2">The sequence shown here is derived from an EMBL/GenBank/DDBJ whole genome shotgun (WGS) entry which is preliminary data.</text>
</comment>
<keyword evidence="3" id="KW-1185">Reference proteome</keyword>
<comment type="similarity">
    <text evidence="1">Belongs to the HyuE racemase family.</text>
</comment>
<dbReference type="Pfam" id="PF01177">
    <property type="entry name" value="Asp_Glu_race"/>
    <property type="match status" value="1"/>
</dbReference>
<dbReference type="InterPro" id="IPR053714">
    <property type="entry name" value="Iso_Racemase_Enz_sf"/>
</dbReference>
<accession>A0A9X3TZY9</accession>
<reference evidence="2" key="2">
    <citation type="journal article" date="2023" name="Syst. Appl. Microbiol.">
        <title>Govania unica gen. nov., sp. nov., a rare biosphere bacterium that represents a novel family in the class Alphaproteobacteria.</title>
        <authorList>
            <person name="Vandamme P."/>
            <person name="Peeters C."/>
            <person name="Hettiarachchi A."/>
            <person name="Cnockaert M."/>
            <person name="Carlier A."/>
        </authorList>
    </citation>
    <scope>NUCLEOTIDE SEQUENCE</scope>
    <source>
        <strain evidence="2">LMG 31809</strain>
    </source>
</reference>
<dbReference type="EMBL" id="JANWOI010000003">
    <property type="protein sequence ID" value="MDA5194454.1"/>
    <property type="molecule type" value="Genomic_DNA"/>
</dbReference>
<dbReference type="PANTHER" id="PTHR28047">
    <property type="entry name" value="PROTEIN DCG1"/>
    <property type="match status" value="1"/>
</dbReference>
<evidence type="ECO:0000313" key="3">
    <source>
        <dbReference type="Proteomes" id="UP001141619"/>
    </source>
</evidence>
<organism evidence="2 3">
    <name type="scientific">Govanella unica</name>
    <dbReference type="NCBI Taxonomy" id="2975056"/>
    <lineage>
        <taxon>Bacteria</taxon>
        <taxon>Pseudomonadati</taxon>
        <taxon>Pseudomonadota</taxon>
        <taxon>Alphaproteobacteria</taxon>
        <taxon>Emcibacterales</taxon>
        <taxon>Govanellaceae</taxon>
        <taxon>Govanella</taxon>
    </lineage>
</organism>
<evidence type="ECO:0000313" key="2">
    <source>
        <dbReference type="EMBL" id="MDA5194454.1"/>
    </source>
</evidence>
<dbReference type="InterPro" id="IPR015942">
    <property type="entry name" value="Asp/Glu/hydantoin_racemase"/>
</dbReference>
<dbReference type="Gene3D" id="3.40.50.12500">
    <property type="match status" value="1"/>
</dbReference>
<reference evidence="2" key="1">
    <citation type="submission" date="2022-08" db="EMBL/GenBank/DDBJ databases">
        <authorList>
            <person name="Vandamme P."/>
            <person name="Hettiarachchi A."/>
            <person name="Peeters C."/>
            <person name="Cnockaert M."/>
            <person name="Carlier A."/>
        </authorList>
    </citation>
    <scope>NUCLEOTIDE SEQUENCE</scope>
    <source>
        <strain evidence="2">LMG 31809</strain>
    </source>
</reference>
<dbReference type="GO" id="GO:0047661">
    <property type="term" value="F:amino-acid racemase activity"/>
    <property type="evidence" value="ECO:0007669"/>
    <property type="project" value="InterPro"/>
</dbReference>